<comment type="caution">
    <text evidence="2">The sequence shown here is derived from an EMBL/GenBank/DDBJ whole genome shotgun (WGS) entry which is preliminary data.</text>
</comment>
<dbReference type="AlphaFoldDB" id="A0A0J9X5W8"/>
<sequence>MKTRTIDILCDSDRLNAILDTLIESLWLGPVDSIYSVSSTYTPHRDSAFWSHKRETKSLRAVTSFLHEQLNERMAVVLFKREEALAFSHELTPVSTSSSKHITTPVTTPPMRERRERAWKATQGQKLGFDFNELVPMQQQRRQQPYTDTRATSLDAFDTNRGSGIGDEKMKAINPVMETSSKLRKRHSARILISPPQDQHHFAKKPPAADNKPGYLAATISSSSRHRPPRSGGPHDQVENSSNHLRYSLSSSPSGFYSTNYYDHPQSLANYNTSNKINSSTDNVNSSDYKSPKKLTALPRGLKKMKSAGILRERTYVNRRALSPPPMPLTPLNSELLSPDVDYSSRRYTLYGAAMAMTTTTEVTVSTRRSSMMSPHYQYYRSFSRSSVQESPGNLEKNLGMLAPYGSLNDAF</sequence>
<gene>
    <name evidence="2" type="ORF">BN980_GECA03s03486g</name>
</gene>
<evidence type="ECO:0000313" key="2">
    <source>
        <dbReference type="EMBL" id="CDO52533.1"/>
    </source>
</evidence>
<name>A0A0J9X5W8_GEOCN</name>
<evidence type="ECO:0000313" key="3">
    <source>
        <dbReference type="Proteomes" id="UP000242525"/>
    </source>
</evidence>
<dbReference type="Proteomes" id="UP000242525">
    <property type="component" value="Unassembled WGS sequence"/>
</dbReference>
<evidence type="ECO:0000256" key="1">
    <source>
        <dbReference type="SAM" id="MobiDB-lite"/>
    </source>
</evidence>
<feature type="region of interest" description="Disordered" evidence="1">
    <location>
        <begin position="194"/>
        <end position="249"/>
    </location>
</feature>
<reference evidence="2" key="1">
    <citation type="submission" date="2014-03" db="EMBL/GenBank/DDBJ databases">
        <authorList>
            <person name="Casaregola S."/>
        </authorList>
    </citation>
    <scope>NUCLEOTIDE SEQUENCE [LARGE SCALE GENOMIC DNA]</scope>
    <source>
        <strain evidence="2">CLIB 918</strain>
    </source>
</reference>
<proteinExistence type="predicted"/>
<dbReference type="EMBL" id="CCBN010000003">
    <property type="protein sequence ID" value="CDO52533.1"/>
    <property type="molecule type" value="Genomic_DNA"/>
</dbReference>
<feature type="compositionally biased region" description="Low complexity" evidence="1">
    <location>
        <begin position="230"/>
        <end position="249"/>
    </location>
</feature>
<accession>A0A0J9X5W8</accession>
<organism evidence="2 3">
    <name type="scientific">Geotrichum candidum</name>
    <name type="common">Oospora lactis</name>
    <name type="synonym">Dipodascus geotrichum</name>
    <dbReference type="NCBI Taxonomy" id="1173061"/>
    <lineage>
        <taxon>Eukaryota</taxon>
        <taxon>Fungi</taxon>
        <taxon>Dikarya</taxon>
        <taxon>Ascomycota</taxon>
        <taxon>Saccharomycotina</taxon>
        <taxon>Dipodascomycetes</taxon>
        <taxon>Dipodascales</taxon>
        <taxon>Dipodascaceae</taxon>
        <taxon>Geotrichum</taxon>
    </lineage>
</organism>
<keyword evidence="3" id="KW-1185">Reference proteome</keyword>
<protein>
    <submittedName>
        <fullName evidence="2">Uncharacterized protein</fullName>
    </submittedName>
</protein>